<dbReference type="SFLD" id="SFLDG01121">
    <property type="entry name" value="Diphthamide_biosynthesis"/>
    <property type="match status" value="1"/>
</dbReference>
<evidence type="ECO:0000256" key="7">
    <source>
        <dbReference type="ARBA" id="ARBA00023014"/>
    </source>
</evidence>
<dbReference type="FunFam" id="3.40.50.11840:FF:000002">
    <property type="entry name" value="2-(3-amino-3-carboxypropyl)histidine synthase subunit 2"/>
    <property type="match status" value="1"/>
</dbReference>
<comment type="cofactor">
    <cofactor evidence="1">
        <name>[4Fe-4S] cluster</name>
        <dbReference type="ChEBI" id="CHEBI:49883"/>
    </cofactor>
</comment>
<sequence>MDLASNYEIARTAQFIHDKGFTKVALQFPDELLKDSTKVVSTLRVNLQVLISESDAKDDGRKAAELFVMADTTYGSCCVDEIGASHVDADCVVHYGHTCLSPTSTLPALFVFGKAIISNSDCARSLSNSLSTSEKPILVLYGLEYAHAIHQIKESVGIPSTLCGSHSNLVPRYADVIRSVIIPSEDNKTCIGQMGSNVTENRYSIGGLTWALPEGLCMEDYMIFWIGSDNAAFVNVALTFNSSDIVRYDPMKNHLVKDPSQSKILKRRYFLVEKAKDSNIVGILVGTLGVAGYRHMIHQMKELITRAGKKAYTLVMGKPNPAKLANFPECDVFIYVSCAQTALLDSKEFYAPVITPFEAILAFKRGSQWTGSYVLEFRDLIDISSVEVNCSSEPRYSLLQGGYAEDFESQVNGEEENERANTLVEVTQRALQVRDKDSQPVVRGTAKSGVEFFNARSYHGLEMQNEDPLPRSVVVGKTGKASGYEYEKNK</sequence>
<dbReference type="STRING" id="218851.A0A2G5CSJ0"/>
<comment type="function">
    <text evidence="8">Required for the first step of diphthamide biosynthesis, a post-translational modification of histidine which occurs in elongation factor 2. DPH1 and DPH2 transfer a 3-amino-3-carboxypropyl (ACP) group from S-adenosyl-L-methionine (SAM) to a histidine residue, the reaction is assisted by a reduction system comprising DPH3 and a NADH-dependent reductase. Facilitates the reduction of the catalytic iron-sulfur cluster found in the DPH1 subunit.</text>
</comment>
<dbReference type="PANTHER" id="PTHR10762:SF2">
    <property type="entry name" value="2-(3-AMINO-3-CARBOXYPROPYL)HISTIDINE SYNTHASE SUBUNIT 2"/>
    <property type="match status" value="1"/>
</dbReference>
<comment type="pathway">
    <text evidence="2 8">Protein modification; peptidyl-diphthamide biosynthesis.</text>
</comment>
<dbReference type="Pfam" id="PF01866">
    <property type="entry name" value="Diphthamide_syn"/>
    <property type="match status" value="1"/>
</dbReference>
<dbReference type="InterPro" id="IPR010014">
    <property type="entry name" value="DHP2"/>
</dbReference>
<evidence type="ECO:0000256" key="1">
    <source>
        <dbReference type="ARBA" id="ARBA00001966"/>
    </source>
</evidence>
<evidence type="ECO:0000313" key="10">
    <source>
        <dbReference type="Proteomes" id="UP000230069"/>
    </source>
</evidence>
<dbReference type="UniPathway" id="UPA00559"/>
<dbReference type="EMBL" id="KZ305055">
    <property type="protein sequence ID" value="PIA34160.1"/>
    <property type="molecule type" value="Genomic_DNA"/>
</dbReference>
<dbReference type="NCBIfam" id="TIGR00272">
    <property type="entry name" value="DPH2"/>
    <property type="match status" value="1"/>
</dbReference>
<comment type="similarity">
    <text evidence="3 8">Belongs to the DPH1/DPH2 family. DPH2 subfamily.</text>
</comment>
<evidence type="ECO:0000256" key="6">
    <source>
        <dbReference type="ARBA" id="ARBA00023004"/>
    </source>
</evidence>
<evidence type="ECO:0000256" key="8">
    <source>
        <dbReference type="RuleBase" id="RU364133"/>
    </source>
</evidence>
<dbReference type="InParanoid" id="A0A2G5CSJ0"/>
<dbReference type="SFLD" id="SFLDS00032">
    <property type="entry name" value="Radical_SAM_3-amino-3-carboxyp"/>
    <property type="match status" value="1"/>
</dbReference>
<protein>
    <recommendedName>
        <fullName evidence="4 8">2-(3-amino-3-carboxypropyl)histidine synthase subunit 2</fullName>
    </recommendedName>
</protein>
<dbReference type="InterPro" id="IPR042265">
    <property type="entry name" value="DPH1/DPH2_3"/>
</dbReference>
<dbReference type="GO" id="GO:0017183">
    <property type="term" value="P:protein histidyl modification to diphthamide"/>
    <property type="evidence" value="ECO:0007669"/>
    <property type="project" value="UniProtKB-UniPathway"/>
</dbReference>
<dbReference type="GO" id="GO:0051536">
    <property type="term" value="F:iron-sulfur cluster binding"/>
    <property type="evidence" value="ECO:0007669"/>
    <property type="project" value="UniProtKB-KW"/>
</dbReference>
<dbReference type="OrthoDB" id="449241at2759"/>
<evidence type="ECO:0000313" key="9">
    <source>
        <dbReference type="EMBL" id="PIA34160.1"/>
    </source>
</evidence>
<dbReference type="AlphaFoldDB" id="A0A2G5CSJ0"/>
<dbReference type="InterPro" id="IPR042263">
    <property type="entry name" value="DPH1/DPH2_1"/>
</dbReference>
<dbReference type="NCBIfam" id="TIGR00322">
    <property type="entry name" value="diphth2_R"/>
    <property type="match status" value="1"/>
</dbReference>
<keyword evidence="6 8" id="KW-0408">Iron</keyword>
<dbReference type="GO" id="GO:0090560">
    <property type="term" value="F:2-(3-amino-3-carboxypropyl)histidine synthase activity"/>
    <property type="evidence" value="ECO:0007669"/>
    <property type="project" value="InterPro"/>
</dbReference>
<name>A0A2G5CSJ0_AQUCA</name>
<dbReference type="FunFam" id="3.40.50.11860:FF:000001">
    <property type="entry name" value="2-(3-amino-3-carboxypropyl)histidine synthase subunit 2"/>
    <property type="match status" value="1"/>
</dbReference>
<proteinExistence type="inferred from homology"/>
<evidence type="ECO:0000256" key="5">
    <source>
        <dbReference type="ARBA" id="ARBA00022723"/>
    </source>
</evidence>
<dbReference type="Proteomes" id="UP000230069">
    <property type="component" value="Unassembled WGS sequence"/>
</dbReference>
<organism evidence="9 10">
    <name type="scientific">Aquilegia coerulea</name>
    <name type="common">Rocky mountain columbine</name>
    <dbReference type="NCBI Taxonomy" id="218851"/>
    <lineage>
        <taxon>Eukaryota</taxon>
        <taxon>Viridiplantae</taxon>
        <taxon>Streptophyta</taxon>
        <taxon>Embryophyta</taxon>
        <taxon>Tracheophyta</taxon>
        <taxon>Spermatophyta</taxon>
        <taxon>Magnoliopsida</taxon>
        <taxon>Ranunculales</taxon>
        <taxon>Ranunculaceae</taxon>
        <taxon>Thalictroideae</taxon>
        <taxon>Aquilegia</taxon>
    </lineage>
</organism>
<dbReference type="Gene3D" id="3.40.50.11860">
    <property type="entry name" value="Diphthamide synthesis DPH1/DPH2 domain 3"/>
    <property type="match status" value="1"/>
</dbReference>
<evidence type="ECO:0000256" key="2">
    <source>
        <dbReference type="ARBA" id="ARBA00005156"/>
    </source>
</evidence>
<keyword evidence="5 8" id="KW-0479">Metal-binding</keyword>
<keyword evidence="10" id="KW-1185">Reference proteome</keyword>
<dbReference type="Gene3D" id="3.40.50.11840">
    <property type="entry name" value="Diphthamide synthesis DPH1/DPH2 domain 1"/>
    <property type="match status" value="1"/>
</dbReference>
<dbReference type="InterPro" id="IPR016435">
    <property type="entry name" value="DPH1/DPH2"/>
</dbReference>
<dbReference type="GO" id="GO:0046872">
    <property type="term" value="F:metal ion binding"/>
    <property type="evidence" value="ECO:0007669"/>
    <property type="project" value="UniProtKB-KW"/>
</dbReference>
<evidence type="ECO:0000256" key="4">
    <source>
        <dbReference type="ARBA" id="ARBA00021914"/>
    </source>
</evidence>
<accession>A0A2G5CSJ0</accession>
<keyword evidence="7 8" id="KW-0411">Iron-sulfur</keyword>
<evidence type="ECO:0000256" key="3">
    <source>
        <dbReference type="ARBA" id="ARBA00006179"/>
    </source>
</evidence>
<gene>
    <name evidence="9" type="ORF">AQUCO_03800022v1</name>
</gene>
<reference evidence="9 10" key="1">
    <citation type="submission" date="2017-09" db="EMBL/GenBank/DDBJ databases">
        <title>WGS assembly of Aquilegia coerulea Goldsmith.</title>
        <authorList>
            <person name="Hodges S."/>
            <person name="Kramer E."/>
            <person name="Nordborg M."/>
            <person name="Tomkins J."/>
            <person name="Borevitz J."/>
            <person name="Derieg N."/>
            <person name="Yan J."/>
            <person name="Mihaltcheva S."/>
            <person name="Hayes R.D."/>
            <person name="Rokhsar D."/>
        </authorList>
    </citation>
    <scope>NUCLEOTIDE SEQUENCE [LARGE SCALE GENOMIC DNA]</scope>
    <source>
        <strain evidence="10">cv. Goldsmith</strain>
    </source>
</reference>
<dbReference type="FunCoup" id="A0A2G5CSJ0">
    <property type="interactions" value="3485"/>
</dbReference>
<dbReference type="PANTHER" id="PTHR10762">
    <property type="entry name" value="DIPHTHAMIDE BIOSYNTHESIS PROTEIN"/>
    <property type="match status" value="1"/>
</dbReference>